<accession>A0A1T0CII9</accession>
<dbReference type="OrthoDB" id="9781656at2"/>
<evidence type="ECO:0000313" key="3">
    <source>
        <dbReference type="Proteomes" id="UP000189800"/>
    </source>
</evidence>
<sequence>MNTYYLHPDNPQERIINQIIDALQNDKLIVYPSQHGYQLAMSLSAKDAHTQATRMGNWQTPPHAVLICQNLSQIAHYADMDNFAHRIMKSKLGTGIDFTLNPTKLTPKKFIHDKTKTIAVRQATTAIEQALADKLGEAFVSLPIIINGEPLIYDSSYEVEMAVENLVDGYINAGEIAQSTPTLVSLIDESATVLIQGDAQIDW</sequence>
<name>A0A1T0CII9_9GAMM</name>
<dbReference type="EMBL" id="MUYU01000029">
    <property type="protein sequence ID" value="OOS22103.1"/>
    <property type="molecule type" value="Genomic_DNA"/>
</dbReference>
<dbReference type="PANTHER" id="PTHR42828:SF3">
    <property type="entry name" value="THREONYLCARBAMOYL-AMP SYNTHASE"/>
    <property type="match status" value="1"/>
</dbReference>
<dbReference type="GO" id="GO:0003725">
    <property type="term" value="F:double-stranded RNA binding"/>
    <property type="evidence" value="ECO:0007669"/>
    <property type="project" value="InterPro"/>
</dbReference>
<dbReference type="InterPro" id="IPR052532">
    <property type="entry name" value="SUA5_domain"/>
</dbReference>
<feature type="domain" description="YrdC-like" evidence="1">
    <location>
        <begin position="13"/>
        <end position="199"/>
    </location>
</feature>
<gene>
    <name evidence="2" type="ORF">B0680_09705</name>
</gene>
<evidence type="ECO:0000259" key="1">
    <source>
        <dbReference type="PROSITE" id="PS51163"/>
    </source>
</evidence>
<reference evidence="2 3" key="1">
    <citation type="submission" date="2017-02" db="EMBL/GenBank/DDBJ databases">
        <title>Draft genome sequence of Moraxella pluranimalium CCUG 54913T type strain.</title>
        <authorList>
            <person name="Salva-Serra F."/>
            <person name="Engstrom-Jakobsson H."/>
            <person name="Thorell K."/>
            <person name="Jaen-Luchoro D."/>
            <person name="Gonzales-Siles L."/>
            <person name="Karlsson R."/>
            <person name="Yazdan S."/>
            <person name="Boulund F."/>
            <person name="Johnning A."/>
            <person name="Engstrand L."/>
            <person name="Kristiansson E."/>
            <person name="Moore E."/>
        </authorList>
    </citation>
    <scope>NUCLEOTIDE SEQUENCE [LARGE SCALE GENOMIC DNA]</scope>
    <source>
        <strain evidence="2 3">CCUG 54913</strain>
    </source>
</reference>
<dbReference type="PANTHER" id="PTHR42828">
    <property type="entry name" value="DHBP SYNTHASE RIBB-LIKE ALPHA/BETA DOMAIN-CONTAINING PROTEIN"/>
    <property type="match status" value="1"/>
</dbReference>
<dbReference type="Pfam" id="PF01300">
    <property type="entry name" value="Sua5_yciO_yrdC"/>
    <property type="match status" value="1"/>
</dbReference>
<evidence type="ECO:0000313" key="2">
    <source>
        <dbReference type="EMBL" id="OOS22103.1"/>
    </source>
</evidence>
<dbReference type="PROSITE" id="PS51163">
    <property type="entry name" value="YRDC"/>
    <property type="match status" value="1"/>
</dbReference>
<dbReference type="AlphaFoldDB" id="A0A1T0CII9"/>
<dbReference type="SUPFAM" id="SSF55821">
    <property type="entry name" value="YrdC/RibB"/>
    <property type="match status" value="1"/>
</dbReference>
<protein>
    <recommendedName>
        <fullName evidence="1">YrdC-like domain-containing protein</fullName>
    </recommendedName>
</protein>
<dbReference type="InterPro" id="IPR017945">
    <property type="entry name" value="DHBP_synth_RibB-like_a/b_dom"/>
</dbReference>
<dbReference type="Proteomes" id="UP000189800">
    <property type="component" value="Unassembled WGS sequence"/>
</dbReference>
<proteinExistence type="predicted"/>
<dbReference type="Gene3D" id="3.90.870.10">
    <property type="entry name" value="DHBP synthase"/>
    <property type="match status" value="1"/>
</dbReference>
<dbReference type="STRING" id="470453.B0680_09705"/>
<keyword evidence="3" id="KW-1185">Reference proteome</keyword>
<dbReference type="RefSeq" id="WP_078254891.1">
    <property type="nucleotide sequence ID" value="NZ_MUYU01000029.1"/>
</dbReference>
<dbReference type="InterPro" id="IPR006070">
    <property type="entry name" value="Sua5-like_dom"/>
</dbReference>
<organism evidence="2 3">
    <name type="scientific">Moraxella pluranimalium</name>
    <dbReference type="NCBI Taxonomy" id="470453"/>
    <lineage>
        <taxon>Bacteria</taxon>
        <taxon>Pseudomonadati</taxon>
        <taxon>Pseudomonadota</taxon>
        <taxon>Gammaproteobacteria</taxon>
        <taxon>Moraxellales</taxon>
        <taxon>Moraxellaceae</taxon>
        <taxon>Moraxella</taxon>
    </lineage>
</organism>
<comment type="caution">
    <text evidence="2">The sequence shown here is derived from an EMBL/GenBank/DDBJ whole genome shotgun (WGS) entry which is preliminary data.</text>
</comment>